<keyword evidence="2" id="KW-1185">Reference proteome</keyword>
<protein>
    <submittedName>
        <fullName evidence="1">Uncharacterized protein</fullName>
    </submittedName>
</protein>
<reference evidence="1 2" key="1">
    <citation type="submission" date="2017-04" db="EMBL/GenBank/DDBJ databases">
        <title>Burkholderia puraquae sp. nov., a novel Burkholderia cepacia complex species from hospital setting samples.</title>
        <authorList>
            <person name="Martina P."/>
            <person name="Leguizamon M."/>
            <person name="Prieto C."/>
            <person name="Sousa S."/>
            <person name="Montanaro P."/>
            <person name="Draghi W."/>
            <person name="Staembler M."/>
            <person name="Bettiol M."/>
            <person name="Figoli C."/>
            <person name="Palau J."/>
            <person name="Alvarez F."/>
            <person name="Benetti S."/>
            <person name="Anchat E."/>
            <person name="Vescina C."/>
            <person name="Ferreras J."/>
            <person name="Lasch P."/>
            <person name="Lagares A."/>
            <person name="Zorreguieta A."/>
            <person name="Yantorno O."/>
            <person name="Bosch A."/>
        </authorList>
    </citation>
    <scope>NUCLEOTIDE SEQUENCE [LARGE SCALE GENOMIC DNA]</scope>
    <source>
        <strain evidence="1 2">CAMPA 1040</strain>
    </source>
</reference>
<dbReference type="AlphaFoldDB" id="A0A1X1PK05"/>
<dbReference type="Proteomes" id="UP000193146">
    <property type="component" value="Unassembled WGS sequence"/>
</dbReference>
<name>A0A1X1PK05_9BURK</name>
<gene>
    <name evidence="1" type="ORF">B7G54_10995</name>
</gene>
<organism evidence="1 2">
    <name type="scientific">Burkholderia puraquae</name>
    <dbReference type="NCBI Taxonomy" id="1904757"/>
    <lineage>
        <taxon>Bacteria</taxon>
        <taxon>Pseudomonadati</taxon>
        <taxon>Pseudomonadota</taxon>
        <taxon>Betaproteobacteria</taxon>
        <taxon>Burkholderiales</taxon>
        <taxon>Burkholderiaceae</taxon>
        <taxon>Burkholderia</taxon>
        <taxon>Burkholderia cepacia complex</taxon>
    </lineage>
</organism>
<comment type="caution">
    <text evidence="1">The sequence shown here is derived from an EMBL/GenBank/DDBJ whole genome shotgun (WGS) entry which is preliminary data.</text>
</comment>
<accession>A0A1X1PK05</accession>
<sequence>MLPAASRDRYPRQIRCGRLLLHVTGAGANAPAAIDREAWDHRRRRALTLTDREAWGQRKR</sequence>
<dbReference type="EMBL" id="NBYX01000004">
    <property type="protein sequence ID" value="ORT86972.1"/>
    <property type="molecule type" value="Genomic_DNA"/>
</dbReference>
<proteinExistence type="predicted"/>
<evidence type="ECO:0000313" key="1">
    <source>
        <dbReference type="EMBL" id="ORT86972.1"/>
    </source>
</evidence>
<evidence type="ECO:0000313" key="2">
    <source>
        <dbReference type="Proteomes" id="UP000193146"/>
    </source>
</evidence>